<dbReference type="EMBL" id="DF973548">
    <property type="protein sequence ID" value="GAU34175.1"/>
    <property type="molecule type" value="Genomic_DNA"/>
</dbReference>
<accession>A0A2Z6NE68</accession>
<sequence>MDLTAARKKERKEQISYHLRITLVDHEAIESTSLQLEGEGEVSVDEERKKIKFGSKLTYFVSHAN</sequence>
<gene>
    <name evidence="1" type="ORF">TSUD_162750</name>
</gene>
<dbReference type="AlphaFoldDB" id="A0A2Z6NE68"/>
<proteinExistence type="predicted"/>
<reference evidence="2" key="1">
    <citation type="journal article" date="2017" name="Front. Plant Sci.">
        <title>Climate Clever Clovers: New Paradigm to Reduce the Environmental Footprint of Ruminants by Breeding Low Methanogenic Forages Utilizing Haplotype Variation.</title>
        <authorList>
            <person name="Kaur P."/>
            <person name="Appels R."/>
            <person name="Bayer P.E."/>
            <person name="Keeble-Gagnere G."/>
            <person name="Wang J."/>
            <person name="Hirakawa H."/>
            <person name="Shirasawa K."/>
            <person name="Vercoe P."/>
            <person name="Stefanova K."/>
            <person name="Durmic Z."/>
            <person name="Nichols P."/>
            <person name="Revell C."/>
            <person name="Isobe S.N."/>
            <person name="Edwards D."/>
            <person name="Erskine W."/>
        </authorList>
    </citation>
    <scope>NUCLEOTIDE SEQUENCE [LARGE SCALE GENOMIC DNA]</scope>
    <source>
        <strain evidence="2">cv. Daliak</strain>
    </source>
</reference>
<evidence type="ECO:0000313" key="2">
    <source>
        <dbReference type="Proteomes" id="UP000242715"/>
    </source>
</evidence>
<name>A0A2Z6NE68_TRISU</name>
<organism evidence="1 2">
    <name type="scientific">Trifolium subterraneum</name>
    <name type="common">Subterranean clover</name>
    <dbReference type="NCBI Taxonomy" id="3900"/>
    <lineage>
        <taxon>Eukaryota</taxon>
        <taxon>Viridiplantae</taxon>
        <taxon>Streptophyta</taxon>
        <taxon>Embryophyta</taxon>
        <taxon>Tracheophyta</taxon>
        <taxon>Spermatophyta</taxon>
        <taxon>Magnoliopsida</taxon>
        <taxon>eudicotyledons</taxon>
        <taxon>Gunneridae</taxon>
        <taxon>Pentapetalae</taxon>
        <taxon>rosids</taxon>
        <taxon>fabids</taxon>
        <taxon>Fabales</taxon>
        <taxon>Fabaceae</taxon>
        <taxon>Papilionoideae</taxon>
        <taxon>50 kb inversion clade</taxon>
        <taxon>NPAAA clade</taxon>
        <taxon>Hologalegina</taxon>
        <taxon>IRL clade</taxon>
        <taxon>Trifolieae</taxon>
        <taxon>Trifolium</taxon>
    </lineage>
</organism>
<protein>
    <submittedName>
        <fullName evidence="1">Uncharacterized protein</fullName>
    </submittedName>
</protein>
<dbReference type="Proteomes" id="UP000242715">
    <property type="component" value="Unassembled WGS sequence"/>
</dbReference>
<evidence type="ECO:0000313" key="1">
    <source>
        <dbReference type="EMBL" id="GAU34175.1"/>
    </source>
</evidence>
<keyword evidence="2" id="KW-1185">Reference proteome</keyword>